<keyword evidence="7 10" id="KW-0472">Membrane</keyword>
<organism evidence="11 12">
    <name type="scientific">Cyphomyrmex costatus</name>
    <dbReference type="NCBI Taxonomy" id="456900"/>
    <lineage>
        <taxon>Eukaryota</taxon>
        <taxon>Metazoa</taxon>
        <taxon>Ecdysozoa</taxon>
        <taxon>Arthropoda</taxon>
        <taxon>Hexapoda</taxon>
        <taxon>Insecta</taxon>
        <taxon>Pterygota</taxon>
        <taxon>Neoptera</taxon>
        <taxon>Endopterygota</taxon>
        <taxon>Hymenoptera</taxon>
        <taxon>Apocrita</taxon>
        <taxon>Aculeata</taxon>
        <taxon>Formicoidea</taxon>
        <taxon>Formicidae</taxon>
        <taxon>Myrmicinae</taxon>
        <taxon>Cyphomyrmex</taxon>
    </lineage>
</organism>
<comment type="subcellular location">
    <subcellularLocation>
        <location evidence="1">Cell membrane</location>
        <topology evidence="1">Multi-pass membrane protein</topology>
    </subcellularLocation>
</comment>
<dbReference type="GO" id="GO:0005549">
    <property type="term" value="F:odorant binding"/>
    <property type="evidence" value="ECO:0007669"/>
    <property type="project" value="InterPro"/>
</dbReference>
<dbReference type="InterPro" id="IPR004117">
    <property type="entry name" value="7tm6_olfct_rcpt"/>
</dbReference>
<accession>A0A195CPM9</accession>
<evidence type="ECO:0000256" key="2">
    <source>
        <dbReference type="ARBA" id="ARBA00022475"/>
    </source>
</evidence>
<dbReference type="Pfam" id="PF02949">
    <property type="entry name" value="7tm_6"/>
    <property type="match status" value="3"/>
</dbReference>
<evidence type="ECO:0000256" key="9">
    <source>
        <dbReference type="ARBA" id="ARBA00023224"/>
    </source>
</evidence>
<dbReference type="GO" id="GO:0007165">
    <property type="term" value="P:signal transduction"/>
    <property type="evidence" value="ECO:0007669"/>
    <property type="project" value="UniProtKB-KW"/>
</dbReference>
<dbReference type="Proteomes" id="UP000078542">
    <property type="component" value="Unassembled WGS sequence"/>
</dbReference>
<feature type="transmembrane region" description="Helical" evidence="10">
    <location>
        <begin position="30"/>
        <end position="55"/>
    </location>
</feature>
<keyword evidence="9" id="KW-0807">Transducer</keyword>
<keyword evidence="4 10" id="KW-0812">Transmembrane</keyword>
<dbReference type="EMBL" id="KQ977444">
    <property type="protein sequence ID" value="KYN02693.1"/>
    <property type="molecule type" value="Genomic_DNA"/>
</dbReference>
<feature type="transmembrane region" description="Helical" evidence="10">
    <location>
        <begin position="553"/>
        <end position="570"/>
    </location>
</feature>
<dbReference type="STRING" id="456900.A0A195CPM9"/>
<evidence type="ECO:0000256" key="3">
    <source>
        <dbReference type="ARBA" id="ARBA00022606"/>
    </source>
</evidence>
<dbReference type="PANTHER" id="PTHR21137:SF35">
    <property type="entry name" value="ODORANT RECEPTOR 19A-RELATED"/>
    <property type="match status" value="1"/>
</dbReference>
<dbReference type="AlphaFoldDB" id="A0A195CPM9"/>
<feature type="transmembrane region" description="Helical" evidence="10">
    <location>
        <begin position="514"/>
        <end position="541"/>
    </location>
</feature>
<gene>
    <name evidence="11" type="ORF">ALC62_06493</name>
</gene>
<keyword evidence="6 10" id="KW-1133">Transmembrane helix</keyword>
<reference evidence="11 12" key="1">
    <citation type="submission" date="2016-03" db="EMBL/GenBank/DDBJ databases">
        <title>Cyphomyrmex costatus WGS genome.</title>
        <authorList>
            <person name="Nygaard S."/>
            <person name="Hu H."/>
            <person name="Boomsma J."/>
            <person name="Zhang G."/>
        </authorList>
    </citation>
    <scope>NUCLEOTIDE SEQUENCE [LARGE SCALE GENOMIC DNA]</scope>
    <source>
        <strain evidence="11">MS0001</strain>
        <tissue evidence="11">Whole body</tissue>
    </source>
</reference>
<evidence type="ECO:0000256" key="1">
    <source>
        <dbReference type="ARBA" id="ARBA00004651"/>
    </source>
</evidence>
<keyword evidence="5" id="KW-0552">Olfaction</keyword>
<feature type="transmembrane region" description="Helical" evidence="10">
    <location>
        <begin position="121"/>
        <end position="145"/>
    </location>
</feature>
<evidence type="ECO:0000256" key="5">
    <source>
        <dbReference type="ARBA" id="ARBA00022725"/>
    </source>
</evidence>
<protein>
    <submittedName>
        <fullName evidence="11">Putative odorant receptor 94b</fullName>
    </submittedName>
</protein>
<evidence type="ECO:0000313" key="11">
    <source>
        <dbReference type="EMBL" id="KYN02693.1"/>
    </source>
</evidence>
<evidence type="ECO:0000256" key="8">
    <source>
        <dbReference type="ARBA" id="ARBA00023170"/>
    </source>
</evidence>
<dbReference type="GO" id="GO:0005886">
    <property type="term" value="C:plasma membrane"/>
    <property type="evidence" value="ECO:0007669"/>
    <property type="project" value="UniProtKB-SubCell"/>
</dbReference>
<feature type="transmembrane region" description="Helical" evidence="10">
    <location>
        <begin position="647"/>
        <end position="673"/>
    </location>
</feature>
<dbReference type="GO" id="GO:0004984">
    <property type="term" value="F:olfactory receptor activity"/>
    <property type="evidence" value="ECO:0007669"/>
    <property type="project" value="InterPro"/>
</dbReference>
<feature type="transmembrane region" description="Helical" evidence="10">
    <location>
        <begin position="909"/>
        <end position="929"/>
    </location>
</feature>
<feature type="transmembrane region" description="Helical" evidence="10">
    <location>
        <begin position="165"/>
        <end position="185"/>
    </location>
</feature>
<keyword evidence="8 11" id="KW-0675">Receptor</keyword>
<sequence>MHILPLSFALLTYTGYWRPVNLTSIKYWTYIIYSILMNFLLYSFTFCGLVDCFILKDLETFIEKFSLFLTVLGVSCKVMNLAVRRDDIIGLTNMLLKNICIPRNDQETDIQRRFDRNAKIITIYCEILNESAAFFATVAQLRYFISTRTLPLYDWVPYDTSSTTAFWATMLHQTIALILCANASVAHETLISGFMIQVCAQLDILCYRARTLPDSLREARKCSTSKEDFKTRERRLVREIVHHHRYVYRLQVTFFDFQPRTMHTLPLSFALLTCAGYWRPINLTSIKYWAYIVYSIAMNFLLHSFTFCGLVDCFISENFKTFVEKFSLFLSVLGVSCKVTNLTVRRHEIINLTDMLLDDICIPRNTHEMDIQRRFDRNAKIITICCEILNESAAFFSIAQFQHFVNTRTLPLYDWVPYDISSTTIFWATLLHQTIIIMICANTSVAHETLISGFMIQICAQLDILCYRARILPDLLQEARKCSISKEDFKARERQLVREIVHHHRYVYRFAERVNAVFTLMIFVQFTISSIVLCLCIYQMLTTNLLSVEFAYSSSYLGSMLIQIYLYCWFGNEVTLKSTEIGSAVYEMDWSMLPVDLMKTLLIIITRSMKPIKITKLTIMHTLPLSFALLTYTGYWRPINLTFIKYWAYIIYSIVMNFLLYSFTFCGLVDCFITKDLETFIEKFSLFLSVFGVSCKVANLSLRRDEIIGLTNMLLQDICVPRNDQEMNIQRRFDRSAKIITICCEILNESAVFFATIAQFQYFISTRTLPLSDWVPYDISSTTAFWGTMLHQTIGLMICANASVAHETLISGFMIQTCAQLDILCHRARTLPSSLQEAQKCSTSKEDFKVREQRLIRDLVHHHRYVYRFAERINAVFTLMILVQFTISSTVLCLSIYKMLTKNLLSLEFAWSSSYLGCMLMQIYLYCWFGNEVTLKSTEIGSAVYEMEWSMLPVNLIKTLLIIITRAKRPIKITSGYIVTLSNDSFMKVNGIIYISIYIEESPLL</sequence>
<evidence type="ECO:0000256" key="7">
    <source>
        <dbReference type="ARBA" id="ARBA00023136"/>
    </source>
</evidence>
<keyword evidence="3" id="KW-0716">Sensory transduction</keyword>
<evidence type="ECO:0000256" key="6">
    <source>
        <dbReference type="ARBA" id="ARBA00022989"/>
    </source>
</evidence>
<keyword evidence="2" id="KW-1003">Cell membrane</keyword>
<evidence type="ECO:0000313" key="12">
    <source>
        <dbReference type="Proteomes" id="UP000078542"/>
    </source>
</evidence>
<name>A0A195CPM9_9HYME</name>
<keyword evidence="12" id="KW-1185">Reference proteome</keyword>
<feature type="transmembrane region" description="Helical" evidence="10">
    <location>
        <begin position="617"/>
        <end position="635"/>
    </location>
</feature>
<feature type="transmembrane region" description="Helical" evidence="10">
    <location>
        <begin position="291"/>
        <end position="315"/>
    </location>
</feature>
<evidence type="ECO:0000256" key="4">
    <source>
        <dbReference type="ARBA" id="ARBA00022692"/>
    </source>
</evidence>
<feature type="transmembrane region" description="Helical" evidence="10">
    <location>
        <begin position="873"/>
        <end position="897"/>
    </location>
</feature>
<evidence type="ECO:0000256" key="10">
    <source>
        <dbReference type="SAM" id="Phobius"/>
    </source>
</evidence>
<proteinExistence type="predicted"/>
<dbReference type="PANTHER" id="PTHR21137">
    <property type="entry name" value="ODORANT RECEPTOR"/>
    <property type="match status" value="1"/>
</dbReference>